<dbReference type="Proteomes" id="UP001595916">
    <property type="component" value="Unassembled WGS sequence"/>
</dbReference>
<feature type="domain" description="Flavodoxin-like" evidence="4">
    <location>
        <begin position="5"/>
        <end position="154"/>
    </location>
</feature>
<dbReference type="Pfam" id="PF00037">
    <property type="entry name" value="Fer4"/>
    <property type="match status" value="1"/>
</dbReference>
<dbReference type="EMBL" id="JBHSHL010000033">
    <property type="protein sequence ID" value="MFC4805093.1"/>
    <property type="molecule type" value="Genomic_DNA"/>
</dbReference>
<accession>A0ABV9QLM1</accession>
<dbReference type="SUPFAM" id="SSF52218">
    <property type="entry name" value="Flavoproteins"/>
    <property type="match status" value="1"/>
</dbReference>
<feature type="domain" description="4Fe-4S ferredoxin-type" evidence="5">
    <location>
        <begin position="192"/>
        <end position="220"/>
    </location>
</feature>
<dbReference type="PROSITE" id="PS00198">
    <property type="entry name" value="4FE4S_FER_1"/>
    <property type="match status" value="1"/>
</dbReference>
<dbReference type="Gene3D" id="3.40.50.360">
    <property type="match status" value="1"/>
</dbReference>
<dbReference type="InterPro" id="IPR008254">
    <property type="entry name" value="Flavodoxin/NO_synth"/>
</dbReference>
<keyword evidence="3" id="KW-0411">Iron-sulfur</keyword>
<gene>
    <name evidence="6" type="ORF">ACFO4R_08355</name>
</gene>
<dbReference type="InterPro" id="IPR029039">
    <property type="entry name" value="Flavoprotein-like_sf"/>
</dbReference>
<feature type="domain" description="4Fe-4S ferredoxin-type" evidence="5">
    <location>
        <begin position="227"/>
        <end position="247"/>
    </location>
</feature>
<dbReference type="PANTHER" id="PTHR43122:SF1">
    <property type="entry name" value="IRON-SULFUR-BINDING PROTEIN"/>
    <property type="match status" value="1"/>
</dbReference>
<keyword evidence="2" id="KW-0408">Iron</keyword>
<keyword evidence="7" id="KW-1185">Reference proteome</keyword>
<dbReference type="PROSITE" id="PS51379">
    <property type="entry name" value="4FE4S_FER_2"/>
    <property type="match status" value="2"/>
</dbReference>
<evidence type="ECO:0000256" key="3">
    <source>
        <dbReference type="ARBA" id="ARBA00023014"/>
    </source>
</evidence>
<comment type="caution">
    <text evidence="6">The sequence shown here is derived from an EMBL/GenBank/DDBJ whole genome shotgun (WGS) entry which is preliminary data.</text>
</comment>
<evidence type="ECO:0000313" key="7">
    <source>
        <dbReference type="Proteomes" id="UP001595916"/>
    </source>
</evidence>
<dbReference type="InterPro" id="IPR017900">
    <property type="entry name" value="4Fe4S_Fe_S_CS"/>
</dbReference>
<keyword evidence="1" id="KW-0479">Metal-binding</keyword>
<dbReference type="InterPro" id="IPR047964">
    <property type="entry name" value="EFR1-like"/>
</dbReference>
<organism evidence="6 7">
    <name type="scientific">Filifactor villosus</name>
    <dbReference type="NCBI Taxonomy" id="29374"/>
    <lineage>
        <taxon>Bacteria</taxon>
        <taxon>Bacillati</taxon>
        <taxon>Bacillota</taxon>
        <taxon>Clostridia</taxon>
        <taxon>Peptostreptococcales</taxon>
        <taxon>Filifactoraceae</taxon>
        <taxon>Filifactor</taxon>
    </lineage>
</organism>
<dbReference type="InterPro" id="IPR017896">
    <property type="entry name" value="4Fe4S_Fe-S-bd"/>
</dbReference>
<dbReference type="PROSITE" id="PS50902">
    <property type="entry name" value="FLAVODOXIN_LIKE"/>
    <property type="match status" value="1"/>
</dbReference>
<dbReference type="NCBIfam" id="NF038196">
    <property type="entry name" value="ferrodoxin_EFR1"/>
    <property type="match status" value="1"/>
</dbReference>
<dbReference type="RefSeq" id="WP_379788631.1">
    <property type="nucleotide sequence ID" value="NZ_JBHSHL010000033.1"/>
</dbReference>
<reference evidence="7" key="1">
    <citation type="journal article" date="2019" name="Int. J. Syst. Evol. Microbiol.">
        <title>The Global Catalogue of Microorganisms (GCM) 10K type strain sequencing project: providing services to taxonomists for standard genome sequencing and annotation.</title>
        <authorList>
            <consortium name="The Broad Institute Genomics Platform"/>
            <consortium name="The Broad Institute Genome Sequencing Center for Infectious Disease"/>
            <person name="Wu L."/>
            <person name="Ma J."/>
        </authorList>
    </citation>
    <scope>NUCLEOTIDE SEQUENCE [LARGE SCALE GENOMIC DNA]</scope>
    <source>
        <strain evidence="7">CCUG 46385</strain>
    </source>
</reference>
<dbReference type="SUPFAM" id="SSF54862">
    <property type="entry name" value="4Fe-4S ferredoxins"/>
    <property type="match status" value="1"/>
</dbReference>
<evidence type="ECO:0000313" key="6">
    <source>
        <dbReference type="EMBL" id="MFC4805093.1"/>
    </source>
</evidence>
<evidence type="ECO:0000259" key="5">
    <source>
        <dbReference type="PROSITE" id="PS51379"/>
    </source>
</evidence>
<name>A0ABV9QLM1_9FIRM</name>
<dbReference type="Gene3D" id="3.30.70.20">
    <property type="match status" value="1"/>
</dbReference>
<evidence type="ECO:0000256" key="2">
    <source>
        <dbReference type="ARBA" id="ARBA00023004"/>
    </source>
</evidence>
<evidence type="ECO:0000256" key="1">
    <source>
        <dbReference type="ARBA" id="ARBA00022723"/>
    </source>
</evidence>
<protein>
    <submittedName>
        <fullName evidence="6">EFR1 family ferrodoxin</fullName>
    </submittedName>
</protein>
<sequence length="271" mass="30520">MIKRVCTFYFSATGTTQKVIKRLSHCVAYHLHIPKVTEFNFTLPSSRKEMPIFQEGDLVIAGVPVVAGRVPNLLLKFLDTVQGEGALVVPVVLYGNRNYDDALIEFGQIFEKAGMKIVGGGAFIGEHSFSKILAHGRPDEEDMKIVDEFGEKLAKKCLSEPIHSIKLPGEDPIRFYYQPRDRHGNAIDIRKVKPKTNEKCINCKLCAKVCPMGAIDFEDVSQVTGICIKCCACEKRCPVGAKYFDDENYLYHKTELEEQYAGTRRPAEYYL</sequence>
<dbReference type="PANTHER" id="PTHR43122">
    <property type="entry name" value="FERREDOXIN SUBUNIT OF PYRUVATE:FLAVODOXIN OXIDOREDUCTASE-RELATED"/>
    <property type="match status" value="1"/>
</dbReference>
<proteinExistence type="predicted"/>
<evidence type="ECO:0000259" key="4">
    <source>
        <dbReference type="PROSITE" id="PS50902"/>
    </source>
</evidence>